<dbReference type="Proteomes" id="UP000183974">
    <property type="component" value="Unassembled WGS sequence"/>
</dbReference>
<gene>
    <name evidence="2" type="ORF">SAMN05444398_11577</name>
</gene>
<keyword evidence="1" id="KW-0812">Transmembrane</keyword>
<evidence type="ECO:0000313" key="2">
    <source>
        <dbReference type="EMBL" id="SHM39941.1"/>
    </source>
</evidence>
<organism evidence="2 3">
    <name type="scientific">Roseovarius pacificus</name>
    <dbReference type="NCBI Taxonomy" id="337701"/>
    <lineage>
        <taxon>Bacteria</taxon>
        <taxon>Pseudomonadati</taxon>
        <taxon>Pseudomonadota</taxon>
        <taxon>Alphaproteobacteria</taxon>
        <taxon>Rhodobacterales</taxon>
        <taxon>Roseobacteraceae</taxon>
        <taxon>Roseovarius</taxon>
    </lineage>
</organism>
<evidence type="ECO:0000313" key="3">
    <source>
        <dbReference type="Proteomes" id="UP000183974"/>
    </source>
</evidence>
<accession>A0A1M7IGR7</accession>
<dbReference type="EMBL" id="FRBR01000015">
    <property type="protein sequence ID" value="SHM39941.1"/>
    <property type="molecule type" value="Genomic_DNA"/>
</dbReference>
<dbReference type="AlphaFoldDB" id="A0A1M7IGR7"/>
<keyword evidence="1" id="KW-0472">Membrane</keyword>
<keyword evidence="3" id="KW-1185">Reference proteome</keyword>
<reference evidence="2 3" key="1">
    <citation type="submission" date="2016-11" db="EMBL/GenBank/DDBJ databases">
        <authorList>
            <person name="Jaros S."/>
            <person name="Januszkiewicz K."/>
            <person name="Wedrychowicz H."/>
        </authorList>
    </citation>
    <scope>NUCLEOTIDE SEQUENCE [LARGE SCALE GENOMIC DNA]</scope>
    <source>
        <strain evidence="2 3">DSM 29589</strain>
    </source>
</reference>
<protein>
    <submittedName>
        <fullName evidence="2">Uncharacterized protein</fullName>
    </submittedName>
</protein>
<sequence>MNYELLIARNMPWIFYLILRVSVVFISVRNVRRNGKSLFFGVVSQICLLAGQRLR</sequence>
<keyword evidence="1" id="KW-1133">Transmembrane helix</keyword>
<proteinExistence type="predicted"/>
<feature type="transmembrane region" description="Helical" evidence="1">
    <location>
        <begin position="13"/>
        <end position="31"/>
    </location>
</feature>
<name>A0A1M7IGR7_9RHOB</name>
<evidence type="ECO:0000256" key="1">
    <source>
        <dbReference type="SAM" id="Phobius"/>
    </source>
</evidence>